<dbReference type="EMBL" id="ML179317">
    <property type="protein sequence ID" value="THU91039.1"/>
    <property type="molecule type" value="Genomic_DNA"/>
</dbReference>
<keyword evidence="4" id="KW-1185">Reference proteome</keyword>
<dbReference type="InterPro" id="IPR045339">
    <property type="entry name" value="DUF6534"/>
</dbReference>
<feature type="transmembrane region" description="Helical" evidence="1">
    <location>
        <begin position="127"/>
        <end position="151"/>
    </location>
</feature>
<proteinExistence type="predicted"/>
<feature type="transmembrane region" description="Helical" evidence="1">
    <location>
        <begin position="54"/>
        <end position="77"/>
    </location>
</feature>
<protein>
    <recommendedName>
        <fullName evidence="2">DUF6534 domain-containing protein</fullName>
    </recommendedName>
</protein>
<feature type="transmembrane region" description="Helical" evidence="1">
    <location>
        <begin position="172"/>
        <end position="192"/>
    </location>
</feature>
<reference evidence="3 4" key="1">
    <citation type="journal article" date="2019" name="Nat. Ecol. Evol.">
        <title>Megaphylogeny resolves global patterns of mushroom evolution.</title>
        <authorList>
            <person name="Varga T."/>
            <person name="Krizsan K."/>
            <person name="Foldi C."/>
            <person name="Dima B."/>
            <person name="Sanchez-Garcia M."/>
            <person name="Sanchez-Ramirez S."/>
            <person name="Szollosi G.J."/>
            <person name="Szarkandi J.G."/>
            <person name="Papp V."/>
            <person name="Albert L."/>
            <person name="Andreopoulos W."/>
            <person name="Angelini C."/>
            <person name="Antonin V."/>
            <person name="Barry K.W."/>
            <person name="Bougher N.L."/>
            <person name="Buchanan P."/>
            <person name="Buyck B."/>
            <person name="Bense V."/>
            <person name="Catcheside P."/>
            <person name="Chovatia M."/>
            <person name="Cooper J."/>
            <person name="Damon W."/>
            <person name="Desjardin D."/>
            <person name="Finy P."/>
            <person name="Geml J."/>
            <person name="Haridas S."/>
            <person name="Hughes K."/>
            <person name="Justo A."/>
            <person name="Karasinski D."/>
            <person name="Kautmanova I."/>
            <person name="Kiss B."/>
            <person name="Kocsube S."/>
            <person name="Kotiranta H."/>
            <person name="LaButti K.M."/>
            <person name="Lechner B.E."/>
            <person name="Liimatainen K."/>
            <person name="Lipzen A."/>
            <person name="Lukacs Z."/>
            <person name="Mihaltcheva S."/>
            <person name="Morgado L.N."/>
            <person name="Niskanen T."/>
            <person name="Noordeloos M.E."/>
            <person name="Ohm R.A."/>
            <person name="Ortiz-Santana B."/>
            <person name="Ovrebo C."/>
            <person name="Racz N."/>
            <person name="Riley R."/>
            <person name="Savchenko A."/>
            <person name="Shiryaev A."/>
            <person name="Soop K."/>
            <person name="Spirin V."/>
            <person name="Szebenyi C."/>
            <person name="Tomsovsky M."/>
            <person name="Tulloss R.E."/>
            <person name="Uehling J."/>
            <person name="Grigoriev I.V."/>
            <person name="Vagvolgyi C."/>
            <person name="Papp T."/>
            <person name="Martin F.M."/>
            <person name="Miettinen O."/>
            <person name="Hibbett D.S."/>
            <person name="Nagy L.G."/>
        </authorList>
    </citation>
    <scope>NUCLEOTIDE SEQUENCE [LARGE SCALE GENOMIC DNA]</scope>
    <source>
        <strain evidence="3 4">CBS 962.96</strain>
    </source>
</reference>
<dbReference type="Pfam" id="PF20152">
    <property type="entry name" value="DUF6534"/>
    <property type="match status" value="1"/>
</dbReference>
<evidence type="ECO:0000259" key="2">
    <source>
        <dbReference type="Pfam" id="PF20152"/>
    </source>
</evidence>
<dbReference type="PANTHER" id="PTHR40465:SF1">
    <property type="entry name" value="DUF6534 DOMAIN-CONTAINING PROTEIN"/>
    <property type="match status" value="1"/>
</dbReference>
<feature type="domain" description="DUF6534" evidence="2">
    <location>
        <begin position="136"/>
        <end position="224"/>
    </location>
</feature>
<gene>
    <name evidence="3" type="ORF">K435DRAFT_801536</name>
</gene>
<dbReference type="AlphaFoldDB" id="A0A4S8LNW3"/>
<feature type="transmembrane region" description="Helical" evidence="1">
    <location>
        <begin position="198"/>
        <end position="219"/>
    </location>
</feature>
<dbReference type="PANTHER" id="PTHR40465">
    <property type="entry name" value="CHROMOSOME 1, WHOLE GENOME SHOTGUN SEQUENCE"/>
    <property type="match status" value="1"/>
</dbReference>
<accession>A0A4S8LNW3</accession>
<keyword evidence="1" id="KW-0812">Transmembrane</keyword>
<dbReference type="Proteomes" id="UP000297245">
    <property type="component" value="Unassembled WGS sequence"/>
</dbReference>
<name>A0A4S8LNW3_DENBC</name>
<keyword evidence="1" id="KW-0472">Membrane</keyword>
<keyword evidence="1" id="KW-1133">Transmembrane helix</keyword>
<evidence type="ECO:0000313" key="4">
    <source>
        <dbReference type="Proteomes" id="UP000297245"/>
    </source>
</evidence>
<sequence length="282" mass="31374">MGYTVFANVYKRSMAPQVPRNRKAKDIEIAFTEYQTLIAHFGDTGPLFVINPELISSILFTVLVSVPTQIFFVYRIYILSQKKIILPAFLVLCIIGETVIAILYVGFSLSPKTTIQDLLTANNLVGRLGPTMMIIAAFIDVVIATSMVYFLRKTKVEALSNTQRIVLRLIIYSVNTGLWTAFLAIAVAVTTFTNGETFIPIGLYIPISALYCNTLLANLNIRQHVRKGLQDVITLSIMTPHTASSAAQDQDHFAVRVARSTSTFTYGNNTEDSHRKKLQTDV</sequence>
<evidence type="ECO:0000256" key="1">
    <source>
        <dbReference type="SAM" id="Phobius"/>
    </source>
</evidence>
<feature type="transmembrane region" description="Helical" evidence="1">
    <location>
        <begin position="84"/>
        <end position="107"/>
    </location>
</feature>
<dbReference type="OrthoDB" id="2884999at2759"/>
<evidence type="ECO:0000313" key="3">
    <source>
        <dbReference type="EMBL" id="THU91039.1"/>
    </source>
</evidence>
<organism evidence="3 4">
    <name type="scientific">Dendrothele bispora (strain CBS 962.96)</name>
    <dbReference type="NCBI Taxonomy" id="1314807"/>
    <lineage>
        <taxon>Eukaryota</taxon>
        <taxon>Fungi</taxon>
        <taxon>Dikarya</taxon>
        <taxon>Basidiomycota</taxon>
        <taxon>Agaricomycotina</taxon>
        <taxon>Agaricomycetes</taxon>
        <taxon>Agaricomycetidae</taxon>
        <taxon>Agaricales</taxon>
        <taxon>Agaricales incertae sedis</taxon>
        <taxon>Dendrothele</taxon>
    </lineage>
</organism>